<evidence type="ECO:0000313" key="7">
    <source>
        <dbReference type="Proteomes" id="UP001499990"/>
    </source>
</evidence>
<evidence type="ECO:0000256" key="1">
    <source>
        <dbReference type="ARBA" id="ARBA00023015"/>
    </source>
</evidence>
<dbReference type="Proteomes" id="UP001499990">
    <property type="component" value="Unassembled WGS sequence"/>
</dbReference>
<keyword evidence="7" id="KW-1185">Reference proteome</keyword>
<evidence type="ECO:0000256" key="4">
    <source>
        <dbReference type="PROSITE-ProRule" id="PRU00335"/>
    </source>
</evidence>
<dbReference type="InterPro" id="IPR001647">
    <property type="entry name" value="HTH_TetR"/>
</dbReference>
<dbReference type="Pfam" id="PF16859">
    <property type="entry name" value="TetR_C_11"/>
    <property type="match status" value="1"/>
</dbReference>
<dbReference type="Gene3D" id="1.10.357.10">
    <property type="entry name" value="Tetracycline Repressor, domain 2"/>
    <property type="match status" value="1"/>
</dbReference>
<evidence type="ECO:0000313" key="6">
    <source>
        <dbReference type="EMBL" id="GAA3379162.1"/>
    </source>
</evidence>
<dbReference type="PANTHER" id="PTHR30055">
    <property type="entry name" value="HTH-TYPE TRANSCRIPTIONAL REGULATOR RUTR"/>
    <property type="match status" value="1"/>
</dbReference>
<dbReference type="InterPro" id="IPR036271">
    <property type="entry name" value="Tet_transcr_reg_TetR-rel_C_sf"/>
</dbReference>
<dbReference type="PROSITE" id="PS50977">
    <property type="entry name" value="HTH_TETR_2"/>
    <property type="match status" value="1"/>
</dbReference>
<dbReference type="InterPro" id="IPR011075">
    <property type="entry name" value="TetR_C"/>
</dbReference>
<dbReference type="PROSITE" id="PS01081">
    <property type="entry name" value="HTH_TETR_1"/>
    <property type="match status" value="1"/>
</dbReference>
<protein>
    <recommendedName>
        <fullName evidence="5">HTH tetR-type domain-containing protein</fullName>
    </recommendedName>
</protein>
<dbReference type="SUPFAM" id="SSF46689">
    <property type="entry name" value="Homeodomain-like"/>
    <property type="match status" value="1"/>
</dbReference>
<name>A0ABP6SKG2_9ACTN</name>
<comment type="caution">
    <text evidence="6">The sequence shown here is derived from an EMBL/GenBank/DDBJ whole genome shotgun (WGS) entry which is preliminary data.</text>
</comment>
<dbReference type="InterPro" id="IPR009057">
    <property type="entry name" value="Homeodomain-like_sf"/>
</dbReference>
<dbReference type="EMBL" id="BAAAYL010000001">
    <property type="protein sequence ID" value="GAA3379162.1"/>
    <property type="molecule type" value="Genomic_DNA"/>
</dbReference>
<dbReference type="InterPro" id="IPR023772">
    <property type="entry name" value="DNA-bd_HTH_TetR-type_CS"/>
</dbReference>
<sequence length="344" mass="36992">MIREGAAATGRWGAAPGESTAAGCGVGTHDDGFPGALARDLAVRCGRPVTWEVNRGHGATARRTRHRLLPAIGTGLGAASLLAGVNALIDVGGSSSFRWHAVRSRAPKSYGAFTAAGRSGRRSSLGREVRVAVASDDAAGAGRVTRGLRKIPLSDPGRRREVLDVVLTLLADVGYERLTMDLVAQRARASKATLYQRWPTKARLAVAALEQHRPQIADHDAGSLTEDLRHLLTSWLAGWTELDRGLVIALLEGSRTDVELARLRRERLRRPLQQAAESALARAHQRGEIPAGVDPDLLLEMPWALMLMHVLIEGEEPDRALVDRIVDRALAPLLGTTASEHVEP</sequence>
<dbReference type="SUPFAM" id="SSF48498">
    <property type="entry name" value="Tetracyclin repressor-like, C-terminal domain"/>
    <property type="match status" value="1"/>
</dbReference>
<proteinExistence type="predicted"/>
<keyword evidence="1" id="KW-0805">Transcription regulation</keyword>
<gene>
    <name evidence="6" type="ORF">GCM10020367_61620</name>
</gene>
<evidence type="ECO:0000259" key="5">
    <source>
        <dbReference type="PROSITE" id="PS50977"/>
    </source>
</evidence>
<dbReference type="PANTHER" id="PTHR30055:SF149">
    <property type="entry name" value="TETR-FAMILY TRANSCRIPTIONAL REGULATOR"/>
    <property type="match status" value="1"/>
</dbReference>
<evidence type="ECO:0000256" key="2">
    <source>
        <dbReference type="ARBA" id="ARBA00023125"/>
    </source>
</evidence>
<evidence type="ECO:0000256" key="3">
    <source>
        <dbReference type="ARBA" id="ARBA00023163"/>
    </source>
</evidence>
<dbReference type="Pfam" id="PF00440">
    <property type="entry name" value="TetR_N"/>
    <property type="match status" value="1"/>
</dbReference>
<feature type="domain" description="HTH tetR-type" evidence="5">
    <location>
        <begin position="156"/>
        <end position="216"/>
    </location>
</feature>
<feature type="DNA-binding region" description="H-T-H motif" evidence="4">
    <location>
        <begin position="179"/>
        <end position="198"/>
    </location>
</feature>
<dbReference type="Gene3D" id="1.10.10.60">
    <property type="entry name" value="Homeodomain-like"/>
    <property type="match status" value="1"/>
</dbReference>
<keyword evidence="3" id="KW-0804">Transcription</keyword>
<organism evidence="6 7">
    <name type="scientific">Streptomyces sannanensis</name>
    <dbReference type="NCBI Taxonomy" id="285536"/>
    <lineage>
        <taxon>Bacteria</taxon>
        <taxon>Bacillati</taxon>
        <taxon>Actinomycetota</taxon>
        <taxon>Actinomycetes</taxon>
        <taxon>Kitasatosporales</taxon>
        <taxon>Streptomycetaceae</taxon>
        <taxon>Streptomyces</taxon>
    </lineage>
</organism>
<dbReference type="RefSeq" id="WP_345043744.1">
    <property type="nucleotide sequence ID" value="NZ_BAAAYL010000001.1"/>
</dbReference>
<accession>A0ABP6SKG2</accession>
<keyword evidence="2 4" id="KW-0238">DNA-binding</keyword>
<dbReference type="InterPro" id="IPR050109">
    <property type="entry name" value="HTH-type_TetR-like_transc_reg"/>
</dbReference>
<reference evidence="7" key="1">
    <citation type="journal article" date="2019" name="Int. J. Syst. Evol. Microbiol.">
        <title>The Global Catalogue of Microorganisms (GCM) 10K type strain sequencing project: providing services to taxonomists for standard genome sequencing and annotation.</title>
        <authorList>
            <consortium name="The Broad Institute Genomics Platform"/>
            <consortium name="The Broad Institute Genome Sequencing Center for Infectious Disease"/>
            <person name="Wu L."/>
            <person name="Ma J."/>
        </authorList>
    </citation>
    <scope>NUCLEOTIDE SEQUENCE [LARGE SCALE GENOMIC DNA]</scope>
    <source>
        <strain evidence="7">JCM 9651</strain>
    </source>
</reference>